<keyword evidence="1" id="KW-0812">Transmembrane</keyword>
<keyword evidence="1" id="KW-0472">Membrane</keyword>
<evidence type="ECO:0000313" key="5">
    <source>
        <dbReference type="Proteomes" id="UP000323075"/>
    </source>
</evidence>
<dbReference type="GeneID" id="68694798"/>
<evidence type="ECO:0000313" key="3">
    <source>
        <dbReference type="EMBL" id="TYO82118.1"/>
    </source>
</evidence>
<sequence>MDEYDQRALRASVMALGAAVLAYAATYVHRPGPDVAAVFGLGAVVSLAAYYMLGRPASLADRWLAPAGGAAVSLATTTIGEMRIAAIGLAAAGVVGTMAYPAGGTAVRLVVRATRQVAGAEE</sequence>
<keyword evidence="1" id="KW-1133">Transmembrane helix</keyword>
<reference evidence="2 4" key="1">
    <citation type="journal article" date="2019" name="Microbiol. Resour. Announc.">
        <title>The Genome Sequence of the Halobacterium salinarum Type Strain Is Closely Related to That of Laboratory Strains NRC-1 and R1.</title>
        <authorList>
            <person name="Pfeiffer F."/>
            <person name="Marchfelder A."/>
            <person name="Habermann B."/>
            <person name="Dyall-Smith M.L."/>
        </authorList>
    </citation>
    <scope>NUCLEOTIDE SEQUENCE [LARGE SCALE GENOMIC DNA]</scope>
    <source>
        <strain evidence="2">91-R6</strain>
        <strain evidence="4">ATCC 33171 / DSM 3754 / JCM 8978 / NBRC 102687 / NCIMB 764 / 91-R6</strain>
    </source>
</reference>
<feature type="transmembrane region" description="Helical" evidence="1">
    <location>
        <begin position="12"/>
        <end position="29"/>
    </location>
</feature>
<evidence type="ECO:0000256" key="1">
    <source>
        <dbReference type="SAM" id="Phobius"/>
    </source>
</evidence>
<proteinExistence type="predicted"/>
<gene>
    <name evidence="3" type="ORF">APQ99_00636</name>
    <name evidence="2" type="ORF">HBSAL_11085</name>
</gene>
<feature type="transmembrane region" description="Helical" evidence="1">
    <location>
        <begin position="35"/>
        <end position="53"/>
    </location>
</feature>
<reference evidence="2" key="3">
    <citation type="journal article" name="MicrobiologyOpen">
        <title>Whole-genome comparison between the type strain of Halobacterium salinarum (DSM 3754(T)) and the laboratory strains R1 and NRC-1.</title>
        <authorList>
            <person name="Pfeiffer F."/>
            <person name="Losensky G."/>
            <person name="Marchfelder A."/>
            <person name="Habermann B."/>
            <person name="Dyall-Smith M."/>
        </authorList>
    </citation>
    <scope>NUCLEOTIDE SEQUENCE</scope>
    <source>
        <strain evidence="2">91-R6</strain>
    </source>
</reference>
<dbReference type="Proteomes" id="UP000323075">
    <property type="component" value="Unassembled WGS sequence"/>
</dbReference>
<organism evidence="2 4">
    <name type="scientific">Halobacterium salinarum (strain ATCC 33171 / DSM 3754 / JCM 8978 / NBRC 102687 / NCIMB 764 / 91-R6)</name>
    <dbReference type="NCBI Taxonomy" id="2597657"/>
    <lineage>
        <taxon>Archaea</taxon>
        <taxon>Methanobacteriati</taxon>
        <taxon>Methanobacteriota</taxon>
        <taxon>Stenosarchaea group</taxon>
        <taxon>Halobacteria</taxon>
        <taxon>Halobacteriales</taxon>
        <taxon>Halobacteriaceae</taxon>
        <taxon>Halobacterium</taxon>
    </lineage>
</organism>
<dbReference type="RefSeq" id="WP_227970889.1">
    <property type="nucleotide sequence ID" value="NZ_VRYN01000001.1"/>
</dbReference>
<evidence type="ECO:0000313" key="2">
    <source>
        <dbReference type="EMBL" id="QCC45859.1"/>
    </source>
</evidence>
<protein>
    <submittedName>
        <fullName evidence="2">Uncharacterized protein</fullName>
    </submittedName>
</protein>
<dbReference type="EMBL" id="VRYN01000001">
    <property type="protein sequence ID" value="TYO82118.1"/>
    <property type="molecule type" value="Genomic_DNA"/>
</dbReference>
<dbReference type="AlphaFoldDB" id="A0A4D6GVQ6"/>
<dbReference type="EMBL" id="CP038631">
    <property type="protein sequence ID" value="QCC45859.1"/>
    <property type="molecule type" value="Genomic_DNA"/>
</dbReference>
<evidence type="ECO:0000313" key="4">
    <source>
        <dbReference type="Proteomes" id="UP000296216"/>
    </source>
</evidence>
<name>A0A4D6GVQ6_HALS9</name>
<dbReference type="Proteomes" id="UP000296216">
    <property type="component" value="Chromosome"/>
</dbReference>
<accession>A0A4D6GVQ6</accession>
<reference evidence="3 5" key="2">
    <citation type="submission" date="2019-07" db="EMBL/GenBank/DDBJ databases">
        <title>Genomic Encyclopedia of Archaeal and Bacterial Type Strains, Phase II (KMG-II): from individual species to whole genera.</title>
        <authorList>
            <person name="Goeker M."/>
        </authorList>
    </citation>
    <scope>NUCLEOTIDE SEQUENCE [LARGE SCALE GENOMIC DNA]</scope>
    <source>
        <strain evidence="3 5">DSM 3754</strain>
    </source>
</reference>